<feature type="region of interest" description="Disordered" evidence="1">
    <location>
        <begin position="224"/>
        <end position="246"/>
    </location>
</feature>
<dbReference type="EMBL" id="HE681720">
    <property type="protein sequence ID" value="CCG22061.1"/>
    <property type="molecule type" value="Genomic_DNA"/>
</dbReference>
<organism evidence="3 4">
    <name type="scientific">Candida orthopsilosis (strain 90-125)</name>
    <name type="common">Yeast</name>
    <dbReference type="NCBI Taxonomy" id="1136231"/>
    <lineage>
        <taxon>Eukaryota</taxon>
        <taxon>Fungi</taxon>
        <taxon>Dikarya</taxon>
        <taxon>Ascomycota</taxon>
        <taxon>Saccharomycotina</taxon>
        <taxon>Pichiomycetes</taxon>
        <taxon>Debaryomycetaceae</taxon>
        <taxon>Candida/Lodderomyces clade</taxon>
        <taxon>Candida</taxon>
    </lineage>
</organism>
<dbReference type="GeneID" id="14538697"/>
<dbReference type="RefSeq" id="XP_003867498.1">
    <property type="nucleotide sequence ID" value="XM_003867450.1"/>
</dbReference>
<dbReference type="HOGENOM" id="CLU_035993_0_0_1"/>
<keyword evidence="2" id="KW-0732">Signal</keyword>
<feature type="region of interest" description="Disordered" evidence="1">
    <location>
        <begin position="485"/>
        <end position="513"/>
    </location>
</feature>
<dbReference type="AlphaFoldDB" id="H8X121"/>
<dbReference type="Proteomes" id="UP000005018">
    <property type="component" value="Chromosome 2"/>
</dbReference>
<dbReference type="KEGG" id="cot:CORT_0B03520"/>
<keyword evidence="4" id="KW-1185">Reference proteome</keyword>
<evidence type="ECO:0000256" key="1">
    <source>
        <dbReference type="SAM" id="MobiDB-lite"/>
    </source>
</evidence>
<evidence type="ECO:0000313" key="3">
    <source>
        <dbReference type="EMBL" id="CCG22061.1"/>
    </source>
</evidence>
<accession>H8X121</accession>
<gene>
    <name evidence="3" type="ORF">CORT_0B03520</name>
</gene>
<evidence type="ECO:0000256" key="2">
    <source>
        <dbReference type="SAM" id="SignalP"/>
    </source>
</evidence>
<proteinExistence type="predicted"/>
<feature type="signal peptide" evidence="2">
    <location>
        <begin position="1"/>
        <end position="28"/>
    </location>
</feature>
<protein>
    <submittedName>
        <fullName evidence="3">Uncharacterized protein</fullName>
    </submittedName>
</protein>
<feature type="chain" id="PRO_5003616514" evidence="2">
    <location>
        <begin position="29"/>
        <end position="556"/>
    </location>
</feature>
<feature type="compositionally biased region" description="Basic and acidic residues" evidence="1">
    <location>
        <begin position="494"/>
        <end position="513"/>
    </location>
</feature>
<name>H8X121_CANO9</name>
<reference evidence="3 4" key="1">
    <citation type="journal article" date="2012" name="PLoS ONE">
        <title>Sequence and analysis of the genome of the pathogenic yeast Candida orthopsilosis.</title>
        <authorList>
            <person name="Riccombeni A."/>
            <person name="Vidanes G."/>
            <person name="Proux-Wera E."/>
            <person name="Wolfe K.H."/>
            <person name="Butler G."/>
        </authorList>
    </citation>
    <scope>NUCLEOTIDE SEQUENCE [LARGE SCALE GENOMIC DNA]</scope>
    <source>
        <strain evidence="3 4">Co 90-125</strain>
    </source>
</reference>
<sequence>MNPYSQHVCLLLSLLLSLLLFFPQPTHSIWYFNHHKICNPTTTSSSSSSSKPFTGFKIIRQYKISGYNPPVSMHFLTIAHCNEGKVDYKKVVRTQSNKFIDWDVPFCLLKPKISERVVGLNQVPTRDNEVLGNAKSSRLNEIGSSTIGNQKYPNVTQGRANSNEQHVASTTTNTMSNILQTMKHKSIQINELIRKKFDLTMEKLTNGKWIEYSGKNKNIHFQQHGSTSSVGEYSKLDGSTPQQSPAAVSPLHTALTQEINNLICFKMARRKRYAKRKISFFMPYTFVGGLFECLIPLDQKHQILESFLKNNQNDQHHRSSVRSSSGDQFFMVSQNFQIKCDPHLSRPISPLIAEDSTKQWFENKFHHLLNPKFIQTIPYLTTTTTTTSTASTSPFSPLHLLTTPLKLIGFPLWNSQSNNLVYSSSVDATWDSKIDVNEDYNYNDVDLHVISKMVAYSANLLNQLIAPLDFNSLVKGYNRANIKERNPSLVDSGSGRDSDDQEIRSSPTDEKPHPNHIFDVLSWDQKVSYWLASSNDSCINRILLRIESGWDKLNLD</sequence>
<evidence type="ECO:0000313" key="4">
    <source>
        <dbReference type="Proteomes" id="UP000005018"/>
    </source>
</evidence>
<dbReference type="OrthoDB" id="4024574at2759"/>
<dbReference type="eggNOG" id="ENOG502RY5P">
    <property type="taxonomic scope" value="Eukaryota"/>
</dbReference>